<dbReference type="EMBL" id="NBIV01000186">
    <property type="protein sequence ID" value="PXF41898.1"/>
    <property type="molecule type" value="Genomic_DNA"/>
</dbReference>
<evidence type="ECO:0008006" key="4">
    <source>
        <dbReference type="Google" id="ProtNLM"/>
    </source>
</evidence>
<feature type="signal peptide" evidence="1">
    <location>
        <begin position="1"/>
        <end position="26"/>
    </location>
</feature>
<comment type="caution">
    <text evidence="2">The sequence shown here is derived from an EMBL/GenBank/DDBJ whole genome shotgun (WGS) entry which is preliminary data.</text>
</comment>
<proteinExistence type="predicted"/>
<name>A0A2V3IIM6_9FLOR</name>
<organism evidence="2 3">
    <name type="scientific">Gracilariopsis chorda</name>
    <dbReference type="NCBI Taxonomy" id="448386"/>
    <lineage>
        <taxon>Eukaryota</taxon>
        <taxon>Rhodophyta</taxon>
        <taxon>Florideophyceae</taxon>
        <taxon>Rhodymeniophycidae</taxon>
        <taxon>Gracilariales</taxon>
        <taxon>Gracilariaceae</taxon>
        <taxon>Gracilariopsis</taxon>
    </lineage>
</organism>
<evidence type="ECO:0000313" key="3">
    <source>
        <dbReference type="Proteomes" id="UP000247409"/>
    </source>
</evidence>
<reference evidence="2 3" key="1">
    <citation type="journal article" date="2018" name="Mol. Biol. Evol.">
        <title>Analysis of the draft genome of the red seaweed Gracilariopsis chorda provides insights into genome size evolution in Rhodophyta.</title>
        <authorList>
            <person name="Lee J."/>
            <person name="Yang E.C."/>
            <person name="Graf L."/>
            <person name="Yang J.H."/>
            <person name="Qiu H."/>
            <person name="Zel Zion U."/>
            <person name="Chan C.X."/>
            <person name="Stephens T.G."/>
            <person name="Weber A.P.M."/>
            <person name="Boo G.H."/>
            <person name="Boo S.M."/>
            <person name="Kim K.M."/>
            <person name="Shin Y."/>
            <person name="Jung M."/>
            <person name="Lee S.J."/>
            <person name="Yim H.S."/>
            <person name="Lee J.H."/>
            <person name="Bhattacharya D."/>
            <person name="Yoon H.S."/>
        </authorList>
    </citation>
    <scope>NUCLEOTIDE SEQUENCE [LARGE SCALE GENOMIC DNA]</scope>
    <source>
        <strain evidence="2 3">SKKU-2015</strain>
        <tissue evidence="2">Whole body</tissue>
    </source>
</reference>
<keyword evidence="1" id="KW-0732">Signal</keyword>
<sequence length="573" mass="58963">MGSKPSTTLPVLQLSVLLALTSLALAESCENVPLSFSTTVDLLASNDRVDVGSVTVTLENGDLSATYTVIPSCTLVDDIHVNLISTSSDLGISEIPRPGRFPCKKPASGSSESITCPISAFSIDDCCADDLRLFLHAVVVCGGVEDTAFGGSSLCSTERWCNFEDVAVDISCDVCNECSTSDAACVPVMDGLQPTECSTKSCSGNQPTSQSCQNGQCVTATAAPCPLCKECNSGDCVNVMGGSTPTGCDEKGCTDNSPFEKSCMNGECATVTSTPCPVCNECNSGACSAVTDGSMPTGCDEKGCTDNSPFEKSCMNGECATVTSTPCPVCNECSTGACSAVTDGSKPTGCDSMECFNAVTPGEYECVGGECKLKALTPCDECDLCDDQSVKCVFNTTSSMGEVCSTCGEICTPQEDGTGACVDRCSGQECTFGIIDEEDVCGEGCQDDSDCTADEDCIEGVCVDSSICTASKRALCDTVFQDLSGTSSNSGKCCPATAACVKNVLNLDENSVCSTECGAQCSATANAGSTNVREIYCVFGDETSTELTAADLPKCADLAESIPNDCSELNVCD</sequence>
<evidence type="ECO:0000313" key="2">
    <source>
        <dbReference type="EMBL" id="PXF41898.1"/>
    </source>
</evidence>
<evidence type="ECO:0000256" key="1">
    <source>
        <dbReference type="SAM" id="SignalP"/>
    </source>
</evidence>
<dbReference type="Proteomes" id="UP000247409">
    <property type="component" value="Unassembled WGS sequence"/>
</dbReference>
<keyword evidence="3" id="KW-1185">Reference proteome</keyword>
<dbReference type="OrthoDB" id="4405280at2759"/>
<protein>
    <recommendedName>
        <fullName evidence="4">TNFR-Cys domain-containing protein</fullName>
    </recommendedName>
</protein>
<gene>
    <name evidence="2" type="ORF">BWQ96_08380</name>
</gene>
<accession>A0A2V3IIM6</accession>
<feature type="chain" id="PRO_5015895712" description="TNFR-Cys domain-containing protein" evidence="1">
    <location>
        <begin position="27"/>
        <end position="573"/>
    </location>
</feature>
<dbReference type="AlphaFoldDB" id="A0A2V3IIM6"/>